<proteinExistence type="predicted"/>
<feature type="compositionally biased region" description="Polar residues" evidence="1">
    <location>
        <begin position="59"/>
        <end position="77"/>
    </location>
</feature>
<comment type="caution">
    <text evidence="2">The sequence shown here is derived from an EMBL/GenBank/DDBJ whole genome shotgun (WGS) entry which is preliminary data.</text>
</comment>
<evidence type="ECO:0000313" key="3">
    <source>
        <dbReference type="Proteomes" id="UP000606974"/>
    </source>
</evidence>
<organism evidence="2 3">
    <name type="scientific">Endocarpon pusillum</name>
    <dbReference type="NCBI Taxonomy" id="364733"/>
    <lineage>
        <taxon>Eukaryota</taxon>
        <taxon>Fungi</taxon>
        <taxon>Dikarya</taxon>
        <taxon>Ascomycota</taxon>
        <taxon>Pezizomycotina</taxon>
        <taxon>Eurotiomycetes</taxon>
        <taxon>Chaetothyriomycetidae</taxon>
        <taxon>Verrucariales</taxon>
        <taxon>Verrucariaceae</taxon>
        <taxon>Endocarpon</taxon>
    </lineage>
</organism>
<feature type="region of interest" description="Disordered" evidence="1">
    <location>
        <begin position="58"/>
        <end position="85"/>
    </location>
</feature>
<accession>A0A8H7A6M8</accession>
<protein>
    <submittedName>
        <fullName evidence="2">Uncharacterized protein</fullName>
    </submittedName>
</protein>
<name>A0A8H7A6M8_9EURO</name>
<reference evidence="2" key="1">
    <citation type="submission" date="2020-02" db="EMBL/GenBank/DDBJ databases">
        <authorList>
            <person name="Palmer J.M."/>
        </authorList>
    </citation>
    <scope>NUCLEOTIDE SEQUENCE</scope>
    <source>
        <strain evidence="2">EPUS1.4</strain>
        <tissue evidence="2">Thallus</tissue>
    </source>
</reference>
<dbReference type="Proteomes" id="UP000606974">
    <property type="component" value="Unassembled WGS sequence"/>
</dbReference>
<keyword evidence="3" id="KW-1185">Reference proteome</keyword>
<gene>
    <name evidence="2" type="ORF">GJ744_006011</name>
</gene>
<feature type="region of interest" description="Disordered" evidence="1">
    <location>
        <begin position="111"/>
        <end position="152"/>
    </location>
</feature>
<sequence length="182" mass="20450">MTESTKTTRELLANHIQETAEQWEILYGGAEQDVPWNEVRRLLDPLHQLCSYEHYHPTTPLSQDASNASDVPPTSATDTKRDQNASELLAVRLERIEKTLLRLEPLSRANQQNLRSKSRPTYADVTSRPGKAAPAPAKTTAKKNVAKKATPETTKVIVRVQDTQERKKINELSAKEIVSKIN</sequence>
<dbReference type="AlphaFoldDB" id="A0A8H7A6M8"/>
<dbReference type="EMBL" id="JAACFV010000267">
    <property type="protein sequence ID" value="KAF7502334.1"/>
    <property type="molecule type" value="Genomic_DNA"/>
</dbReference>
<evidence type="ECO:0000313" key="2">
    <source>
        <dbReference type="EMBL" id="KAF7502334.1"/>
    </source>
</evidence>
<evidence type="ECO:0000256" key="1">
    <source>
        <dbReference type="SAM" id="MobiDB-lite"/>
    </source>
</evidence>